<dbReference type="InterPro" id="IPR041698">
    <property type="entry name" value="Methyltransf_25"/>
</dbReference>
<dbReference type="Proteomes" id="UP000255279">
    <property type="component" value="Unassembled WGS sequence"/>
</dbReference>
<dbReference type="RefSeq" id="WP_078275653.1">
    <property type="nucleotide sequence ID" value="NZ_CAACXO010000047.1"/>
</dbReference>
<dbReference type="AlphaFoldDB" id="A0A1T0AB53"/>
<evidence type="ECO:0000313" key="6">
    <source>
        <dbReference type="EMBL" id="STZ10089.1"/>
    </source>
</evidence>
<dbReference type="CDD" id="cd02440">
    <property type="entry name" value="AdoMet_MTases"/>
    <property type="match status" value="1"/>
</dbReference>
<dbReference type="SUPFAM" id="SSF53335">
    <property type="entry name" value="S-adenosyl-L-methionine-dependent methyltransferases"/>
    <property type="match status" value="1"/>
</dbReference>
<organism evidence="5 7">
    <name type="scientific">Moraxella caviae</name>
    <dbReference type="NCBI Taxonomy" id="34060"/>
    <lineage>
        <taxon>Bacteria</taxon>
        <taxon>Pseudomonadati</taxon>
        <taxon>Pseudomonadota</taxon>
        <taxon>Gammaproteobacteria</taxon>
        <taxon>Moraxellales</taxon>
        <taxon>Moraxellaceae</taxon>
        <taxon>Moraxella</taxon>
    </lineage>
</organism>
<comment type="caution">
    <text evidence="2">Lacks conserved residue(s) required for the propagation of feature annotation.</text>
</comment>
<feature type="binding site" evidence="2">
    <location>
        <begin position="81"/>
        <end position="82"/>
    </location>
    <ligand>
        <name>S-adenosyl-L-methionine</name>
        <dbReference type="ChEBI" id="CHEBI:59789"/>
    </ligand>
</feature>
<dbReference type="EC" id="2.1.1.-" evidence="2"/>
<sequence length="296" mass="32845">MTNHNSKNHTTSSNSPKSDTNFSENSAQDRNFDAIADHFERKVYGGLKGQIRLAVLNRDIGEMVAALEAKLGRKLRILDVGAGLGQISLSLAAQGHHCTINDISAAMLDKARAKAQADGIDARFITAPYQTLPNVLHDEKFDVILCHALLEWLGEPDEIMAFFERYLVDCGVLSLCFYNPASLVYRNLVMGNFYQLDAPKPADNKSLTPNHPVAAKDVERWLDAYGYRTLLRSGVRVFSDYAPLKRGGLTNPEAVIQMELRYSRQLPYRLMGRYLHVLASKDGAGLVLGDEFEGDA</sequence>
<dbReference type="InterPro" id="IPR029063">
    <property type="entry name" value="SAM-dependent_MTases_sf"/>
</dbReference>
<evidence type="ECO:0000256" key="2">
    <source>
        <dbReference type="HAMAP-Rule" id="MF_02057"/>
    </source>
</evidence>
<evidence type="ECO:0000313" key="7">
    <source>
        <dbReference type="Proteomes" id="UP000190435"/>
    </source>
</evidence>
<keyword evidence="2 5" id="KW-0489">Methyltransferase</keyword>
<feature type="binding site" evidence="2">
    <location>
        <position position="147"/>
    </location>
    <ligand>
        <name>S-adenosyl-L-methionine</name>
        <dbReference type="ChEBI" id="CHEBI:59789"/>
    </ligand>
</feature>
<dbReference type="GO" id="GO:0097697">
    <property type="term" value="F:tRNA (5-carboxymethoxyuridine(34)-5-O)-methyltransferase activity"/>
    <property type="evidence" value="ECO:0007669"/>
    <property type="project" value="UniProtKB-UniRule"/>
</dbReference>
<accession>A0A1T0AB53</accession>
<comment type="function">
    <text evidence="2">Catalyzes the methylation of 5-carboxymethoxyuridine (cmo5U) to form 5-methoxycarbonylmethoxyuridine (mcmo5U) at position 34 in tRNAs.</text>
</comment>
<keyword evidence="7" id="KW-1185">Reference proteome</keyword>
<feature type="region of interest" description="Disordered" evidence="3">
    <location>
        <begin position="1"/>
        <end position="25"/>
    </location>
</feature>
<keyword evidence="2" id="KW-0949">S-adenosyl-L-methionine</keyword>
<comment type="catalytic activity">
    <reaction evidence="2">
        <text>5-carboxymethoxyuridine(34) in tRNA + S-adenosyl-L-methionine = 5-methoxycarbonylmethoxyuridine(34) in tRNA + S-adenosyl-L-homocysteine</text>
        <dbReference type="Rhea" id="RHEA:54080"/>
        <dbReference type="Rhea" id="RHEA-COMP:13383"/>
        <dbReference type="Rhea" id="RHEA-COMP:13781"/>
        <dbReference type="ChEBI" id="CHEBI:57856"/>
        <dbReference type="ChEBI" id="CHEBI:59789"/>
        <dbReference type="ChEBI" id="CHEBI:136879"/>
        <dbReference type="ChEBI" id="CHEBI:138053"/>
    </reaction>
</comment>
<feature type="binding site" evidence="2">
    <location>
        <position position="102"/>
    </location>
    <ligand>
        <name>S-adenosyl-L-methionine</name>
        <dbReference type="ChEBI" id="CHEBI:59789"/>
    </ligand>
</feature>
<dbReference type="EMBL" id="MUXU01000007">
    <property type="protein sequence ID" value="OOR92964.1"/>
    <property type="molecule type" value="Genomic_DNA"/>
</dbReference>
<dbReference type="HAMAP" id="MF_02057">
    <property type="entry name" value="tRNA_methyltr_CmoM"/>
    <property type="match status" value="1"/>
</dbReference>
<feature type="binding site" evidence="2">
    <location>
        <position position="52"/>
    </location>
    <ligand>
        <name>S-adenosyl-L-methionine</name>
        <dbReference type="ChEBI" id="CHEBI:59789"/>
    </ligand>
</feature>
<feature type="compositionally biased region" description="Low complexity" evidence="3">
    <location>
        <begin position="1"/>
        <end position="18"/>
    </location>
</feature>
<dbReference type="InterPro" id="IPR033664">
    <property type="entry name" value="Cmo5U_methylTrfase"/>
</dbReference>
<keyword evidence="2" id="KW-0819">tRNA processing</keyword>
<evidence type="ECO:0000256" key="1">
    <source>
        <dbReference type="ARBA" id="ARBA00022679"/>
    </source>
</evidence>
<reference evidence="5 7" key="1">
    <citation type="submission" date="2017-02" db="EMBL/GenBank/DDBJ databases">
        <title>Draft genome sequence of Moraxella caviae CCUG 355 type strain.</title>
        <authorList>
            <person name="Engstrom-Jakobsson H."/>
            <person name="Salva-Serra F."/>
            <person name="Thorell K."/>
            <person name="Gonzales-Siles L."/>
            <person name="Karlsson R."/>
            <person name="Boulund F."/>
            <person name="Engstrand L."/>
            <person name="Moore E."/>
        </authorList>
    </citation>
    <scope>NUCLEOTIDE SEQUENCE [LARGE SCALE GENOMIC DNA]</scope>
    <source>
        <strain evidence="5 7">CCUG 355</strain>
    </source>
</reference>
<evidence type="ECO:0000256" key="3">
    <source>
        <dbReference type="SAM" id="MobiDB-lite"/>
    </source>
</evidence>
<gene>
    <name evidence="6" type="primary">smtA</name>
    <name evidence="2" type="synonym">cmoM</name>
    <name evidence="5" type="ORF">B0181_01070</name>
    <name evidence="6" type="ORF">NCTC10293_00411</name>
</gene>
<keyword evidence="1 2" id="KW-0808">Transferase</keyword>
<dbReference type="GO" id="GO:0006400">
    <property type="term" value="P:tRNA modification"/>
    <property type="evidence" value="ECO:0007669"/>
    <property type="project" value="UniProtKB-UniRule"/>
</dbReference>
<dbReference type="EMBL" id="UGQE01000001">
    <property type="protein sequence ID" value="STZ10089.1"/>
    <property type="molecule type" value="Genomic_DNA"/>
</dbReference>
<comment type="similarity">
    <text evidence="2">Belongs to the class I-like SAM-binding methyltransferase superfamily. CmoM family.</text>
</comment>
<proteinExistence type="inferred from homology"/>
<evidence type="ECO:0000313" key="5">
    <source>
        <dbReference type="EMBL" id="OOR92964.1"/>
    </source>
</evidence>
<dbReference type="STRING" id="34060.B0181_01070"/>
<reference evidence="6 8" key="2">
    <citation type="submission" date="2018-06" db="EMBL/GenBank/DDBJ databases">
        <authorList>
            <consortium name="Pathogen Informatics"/>
            <person name="Doyle S."/>
        </authorList>
    </citation>
    <scope>NUCLEOTIDE SEQUENCE [LARGE SCALE GENOMIC DNA]</scope>
    <source>
        <strain evidence="6 8">NCTC10293</strain>
    </source>
</reference>
<evidence type="ECO:0000259" key="4">
    <source>
        <dbReference type="Pfam" id="PF13649"/>
    </source>
</evidence>
<dbReference type="GO" id="GO:0032259">
    <property type="term" value="P:methylation"/>
    <property type="evidence" value="ECO:0007669"/>
    <property type="project" value="UniProtKB-KW"/>
</dbReference>
<name>A0A1T0AB53_9GAMM</name>
<dbReference type="PANTHER" id="PTHR43861">
    <property type="entry name" value="TRANS-ACONITATE 2-METHYLTRANSFERASE-RELATED"/>
    <property type="match status" value="1"/>
</dbReference>
<protein>
    <recommendedName>
        <fullName evidence="2">tRNA 5-carboxymethoxyuridine methyltransferase</fullName>
        <ecNumber evidence="2">2.1.1.-</ecNumber>
    </recommendedName>
    <alternativeName>
        <fullName evidence="2">cmo5U methyltransferase</fullName>
    </alternativeName>
</protein>
<dbReference type="Pfam" id="PF13649">
    <property type="entry name" value="Methyltransf_25"/>
    <property type="match status" value="1"/>
</dbReference>
<dbReference type="OrthoDB" id="4697647at2"/>
<feature type="domain" description="Methyltransferase" evidence="4">
    <location>
        <begin position="77"/>
        <end position="165"/>
    </location>
</feature>
<dbReference type="Gene3D" id="3.40.50.150">
    <property type="entry name" value="Vaccinia Virus protein VP39"/>
    <property type="match status" value="1"/>
</dbReference>
<evidence type="ECO:0000313" key="8">
    <source>
        <dbReference type="Proteomes" id="UP000255279"/>
    </source>
</evidence>
<dbReference type="Proteomes" id="UP000190435">
    <property type="component" value="Unassembled WGS sequence"/>
</dbReference>